<dbReference type="KEGG" id="spap:H3Z74_22800"/>
<keyword evidence="5 13" id="KW-0255">Endonuclease</keyword>
<dbReference type="GO" id="GO:0008821">
    <property type="term" value="F:crossover junction DNA endonuclease activity"/>
    <property type="evidence" value="ECO:0007669"/>
    <property type="project" value="UniProtKB-UniRule"/>
</dbReference>
<evidence type="ECO:0000256" key="1">
    <source>
        <dbReference type="ARBA" id="ARBA00009518"/>
    </source>
</evidence>
<dbReference type="GO" id="GO:0005737">
    <property type="term" value="C:cytoplasm"/>
    <property type="evidence" value="ECO:0007669"/>
    <property type="project" value="UniProtKB-SubCell"/>
</dbReference>
<dbReference type="GO" id="GO:0003677">
    <property type="term" value="F:DNA binding"/>
    <property type="evidence" value="ECO:0007669"/>
    <property type="project" value="UniProtKB-KW"/>
</dbReference>
<evidence type="ECO:0000256" key="7">
    <source>
        <dbReference type="ARBA" id="ARBA00022801"/>
    </source>
</evidence>
<dbReference type="InterPro" id="IPR012337">
    <property type="entry name" value="RNaseH-like_sf"/>
</dbReference>
<feature type="binding site" evidence="13">
    <location>
        <position position="139"/>
    </location>
    <ligand>
        <name>Mg(2+)</name>
        <dbReference type="ChEBI" id="CHEBI:18420"/>
        <label>1</label>
    </ligand>
</feature>
<proteinExistence type="inferred from homology"/>
<name>A0A7H0LID7_9SPHN</name>
<feature type="binding site" evidence="13">
    <location>
        <position position="7"/>
    </location>
    <ligand>
        <name>Mg(2+)</name>
        <dbReference type="ChEBI" id="CHEBI:18420"/>
        <label>1</label>
    </ligand>
</feature>
<dbReference type="InterPro" id="IPR036397">
    <property type="entry name" value="RNaseH_sf"/>
</dbReference>
<evidence type="ECO:0000256" key="8">
    <source>
        <dbReference type="ARBA" id="ARBA00022842"/>
    </source>
</evidence>
<evidence type="ECO:0000256" key="4">
    <source>
        <dbReference type="ARBA" id="ARBA00022723"/>
    </source>
</evidence>
<dbReference type="GO" id="GO:0000287">
    <property type="term" value="F:magnesium ion binding"/>
    <property type="evidence" value="ECO:0007669"/>
    <property type="project" value="UniProtKB-UniRule"/>
</dbReference>
<dbReference type="GO" id="GO:0006281">
    <property type="term" value="P:DNA repair"/>
    <property type="evidence" value="ECO:0007669"/>
    <property type="project" value="UniProtKB-UniRule"/>
</dbReference>
<comment type="subcellular location">
    <subcellularLocation>
        <location evidence="13">Cytoplasm</location>
    </subcellularLocation>
</comment>
<comment type="catalytic activity">
    <reaction evidence="12 13">
        <text>Endonucleolytic cleavage at a junction such as a reciprocal single-stranded crossover between two homologous DNA duplexes (Holliday junction).</text>
        <dbReference type="EC" id="3.1.21.10"/>
    </reaction>
</comment>
<dbReference type="SUPFAM" id="SSF53098">
    <property type="entry name" value="Ribonuclease H-like"/>
    <property type="match status" value="1"/>
</dbReference>
<keyword evidence="6 13" id="KW-0227">DNA damage</keyword>
<evidence type="ECO:0000313" key="15">
    <source>
        <dbReference type="EMBL" id="QNQ09440.1"/>
    </source>
</evidence>
<evidence type="ECO:0000256" key="2">
    <source>
        <dbReference type="ARBA" id="ARBA00022490"/>
    </source>
</evidence>
<keyword evidence="11 13" id="KW-0234">DNA repair</keyword>
<evidence type="ECO:0000256" key="3">
    <source>
        <dbReference type="ARBA" id="ARBA00022722"/>
    </source>
</evidence>
<feature type="binding site" evidence="13">
    <location>
        <position position="67"/>
    </location>
    <ligand>
        <name>Mg(2+)</name>
        <dbReference type="ChEBI" id="CHEBI:18420"/>
        <label>2</label>
    </ligand>
</feature>
<dbReference type="EC" id="3.1.21.10" evidence="13 14"/>
<gene>
    <name evidence="13 15" type="primary">ruvC</name>
    <name evidence="15" type="ORF">H3Z74_22800</name>
</gene>
<comment type="subunit">
    <text evidence="13">Homodimer which binds Holliday junction (HJ) DNA. The HJ becomes 2-fold symmetrical on binding to RuvC with unstacked arms; it has a different conformation from HJ DNA in complex with RuvA. In the full resolvosome a probable DNA-RuvA(4)-RuvB(12)-RuvC(2) complex forms which resolves the HJ.</text>
</comment>
<keyword evidence="7 13" id="KW-0378">Hydrolase</keyword>
<dbReference type="Gene3D" id="3.30.420.10">
    <property type="entry name" value="Ribonuclease H-like superfamily/Ribonuclease H"/>
    <property type="match status" value="1"/>
</dbReference>
<keyword evidence="3 13" id="KW-0540">Nuclease</keyword>
<keyword evidence="16" id="KW-1185">Reference proteome</keyword>
<dbReference type="PRINTS" id="PR00696">
    <property type="entry name" value="RSOLVASERUVC"/>
</dbReference>
<keyword evidence="8 13" id="KW-0460">Magnesium</keyword>
<evidence type="ECO:0000313" key="16">
    <source>
        <dbReference type="Proteomes" id="UP000516148"/>
    </source>
</evidence>
<dbReference type="AlphaFoldDB" id="A0A7H0LID7"/>
<reference evidence="15 16" key="1">
    <citation type="submission" date="2020-09" db="EMBL/GenBank/DDBJ databases">
        <title>Sphingomonas sp., a new species isolated from pork steak.</title>
        <authorList>
            <person name="Heidler von Heilborn D."/>
        </authorList>
    </citation>
    <scope>NUCLEOTIDE SEQUENCE [LARGE SCALE GENOMIC DNA]</scope>
    <source>
        <strain evidence="16">S8-3T</strain>
    </source>
</reference>
<dbReference type="GO" id="GO:0006310">
    <property type="term" value="P:DNA recombination"/>
    <property type="evidence" value="ECO:0007669"/>
    <property type="project" value="UniProtKB-UniRule"/>
</dbReference>
<dbReference type="EMBL" id="CP061038">
    <property type="protein sequence ID" value="QNQ09440.1"/>
    <property type="molecule type" value="Genomic_DNA"/>
</dbReference>
<evidence type="ECO:0000256" key="6">
    <source>
        <dbReference type="ARBA" id="ARBA00022763"/>
    </source>
</evidence>
<dbReference type="GO" id="GO:0048476">
    <property type="term" value="C:Holliday junction resolvase complex"/>
    <property type="evidence" value="ECO:0007669"/>
    <property type="project" value="UniProtKB-UniRule"/>
</dbReference>
<feature type="active site" evidence="13">
    <location>
        <position position="7"/>
    </location>
</feature>
<evidence type="ECO:0000256" key="10">
    <source>
        <dbReference type="ARBA" id="ARBA00023172"/>
    </source>
</evidence>
<feature type="active site" evidence="13">
    <location>
        <position position="67"/>
    </location>
</feature>
<dbReference type="HAMAP" id="MF_00034">
    <property type="entry name" value="RuvC"/>
    <property type="match status" value="1"/>
</dbReference>
<organism evidence="15 16">
    <name type="scientific">Sphingomonas alpina</name>
    <dbReference type="NCBI Taxonomy" id="653931"/>
    <lineage>
        <taxon>Bacteria</taxon>
        <taxon>Pseudomonadati</taxon>
        <taxon>Pseudomonadota</taxon>
        <taxon>Alphaproteobacteria</taxon>
        <taxon>Sphingomonadales</taxon>
        <taxon>Sphingomonadaceae</taxon>
        <taxon>Sphingomonas</taxon>
    </lineage>
</organism>
<dbReference type="GO" id="GO:0009432">
    <property type="term" value="P:SOS response"/>
    <property type="evidence" value="ECO:0007669"/>
    <property type="project" value="UniProtKB-ARBA"/>
</dbReference>
<dbReference type="PANTHER" id="PTHR30194">
    <property type="entry name" value="CROSSOVER JUNCTION ENDODEOXYRIBONUCLEASE RUVC"/>
    <property type="match status" value="1"/>
</dbReference>
<dbReference type="Pfam" id="PF02075">
    <property type="entry name" value="RuvC"/>
    <property type="match status" value="1"/>
</dbReference>
<comment type="function">
    <text evidence="13">The RuvA-RuvB-RuvC complex processes Holliday junction (HJ) DNA during genetic recombination and DNA repair. Endonuclease that resolves HJ intermediates. Cleaves cruciform DNA by making single-stranded nicks across the HJ at symmetrical positions within the homologous arms, yielding a 5'-phosphate and a 3'-hydroxyl group; requires a central core of homology in the junction. The consensus cleavage sequence is 5'-(A/T)TT(C/G)-3'. Cleavage occurs on the 3'-side of the TT dinucleotide at the point of strand exchange. HJ branch migration catalyzed by RuvA-RuvB allows RuvC to scan DNA until it finds its consensus sequence, where it cleaves and resolves the cruciform DNA.</text>
</comment>
<evidence type="ECO:0000256" key="13">
    <source>
        <dbReference type="HAMAP-Rule" id="MF_00034"/>
    </source>
</evidence>
<accession>A0A7H0LID7</accession>
<keyword evidence="4 13" id="KW-0479">Metal-binding</keyword>
<dbReference type="FunFam" id="3.30.420.10:FF:000002">
    <property type="entry name" value="Crossover junction endodeoxyribonuclease RuvC"/>
    <property type="match status" value="1"/>
</dbReference>
<dbReference type="InterPro" id="IPR002176">
    <property type="entry name" value="X-over_junc_endoDNase_RuvC"/>
</dbReference>
<dbReference type="CDD" id="cd16962">
    <property type="entry name" value="RuvC"/>
    <property type="match status" value="1"/>
</dbReference>
<keyword evidence="10 13" id="KW-0233">DNA recombination</keyword>
<evidence type="ECO:0000256" key="9">
    <source>
        <dbReference type="ARBA" id="ARBA00023125"/>
    </source>
</evidence>
<keyword evidence="2 13" id="KW-0963">Cytoplasm</keyword>
<comment type="cofactor">
    <cofactor evidence="13">
        <name>Mg(2+)</name>
        <dbReference type="ChEBI" id="CHEBI:18420"/>
    </cofactor>
    <text evidence="13">Binds 2 Mg(2+) ion per subunit.</text>
</comment>
<dbReference type="Proteomes" id="UP000516148">
    <property type="component" value="Chromosome"/>
</dbReference>
<dbReference type="RefSeq" id="WP_187761752.1">
    <property type="nucleotide sequence ID" value="NZ_CP061038.1"/>
</dbReference>
<evidence type="ECO:0000256" key="12">
    <source>
        <dbReference type="ARBA" id="ARBA00029354"/>
    </source>
</evidence>
<evidence type="ECO:0000256" key="11">
    <source>
        <dbReference type="ARBA" id="ARBA00023204"/>
    </source>
</evidence>
<keyword evidence="9 13" id="KW-0238">DNA-binding</keyword>
<evidence type="ECO:0000256" key="5">
    <source>
        <dbReference type="ARBA" id="ARBA00022759"/>
    </source>
</evidence>
<feature type="active site" evidence="13">
    <location>
        <position position="139"/>
    </location>
</feature>
<dbReference type="PANTHER" id="PTHR30194:SF3">
    <property type="entry name" value="CROSSOVER JUNCTION ENDODEOXYRIBONUCLEASE RUVC"/>
    <property type="match status" value="1"/>
</dbReference>
<dbReference type="NCBIfam" id="TIGR00228">
    <property type="entry name" value="ruvC"/>
    <property type="match status" value="1"/>
</dbReference>
<dbReference type="InterPro" id="IPR020563">
    <property type="entry name" value="X-over_junc_endoDNase_Mg_BS"/>
</dbReference>
<evidence type="ECO:0000256" key="14">
    <source>
        <dbReference type="NCBIfam" id="TIGR00228"/>
    </source>
</evidence>
<comment type="similarity">
    <text evidence="1 13">Belongs to the RuvC family.</text>
</comment>
<protein>
    <recommendedName>
        <fullName evidence="13 14">Crossover junction endodeoxyribonuclease RuvC</fullName>
        <ecNumber evidence="13 14">3.1.21.10</ecNumber>
    </recommendedName>
    <alternativeName>
        <fullName evidence="13">Holliday junction nuclease RuvC</fullName>
    </alternativeName>
    <alternativeName>
        <fullName evidence="13">Holliday junction resolvase RuvC</fullName>
    </alternativeName>
</protein>
<sequence length="165" mass="16940">MIILGLDPGLGTTGWGVIRAEGNRLSHLANGRLKTDSAASLPRRLAHLDALISALIADHAPDGAAAEEVFVNANPQSTLKLAHARGVVLCAAARGGIEVGEYAPRLVKKAVVGTGTAEKAQVHAMVGRLLPGVKIDGPDAADALAVAICHAHHLASARRIPDPSK</sequence>
<dbReference type="PROSITE" id="PS01321">
    <property type="entry name" value="RUVC"/>
    <property type="match status" value="1"/>
</dbReference>